<name>A0ABD2M0H8_9BILA</name>
<dbReference type="AlphaFoldDB" id="A0ABD2M0H8"/>
<dbReference type="PANTHER" id="PTHR12890">
    <property type="entry name" value="DREV PROTEIN"/>
    <property type="match status" value="1"/>
</dbReference>
<keyword evidence="2" id="KW-1185">Reference proteome</keyword>
<proteinExistence type="predicted"/>
<gene>
    <name evidence="1" type="ORF">niasHT_007904</name>
</gene>
<comment type="caution">
    <text evidence="1">The sequence shown here is derived from an EMBL/GenBank/DDBJ whole genome shotgun (WGS) entry which is preliminary data.</text>
</comment>
<dbReference type="InterPro" id="IPR029063">
    <property type="entry name" value="SAM-dependent_MTases_sf"/>
</dbReference>
<evidence type="ECO:0008006" key="3">
    <source>
        <dbReference type="Google" id="ProtNLM"/>
    </source>
</evidence>
<organism evidence="1 2">
    <name type="scientific">Heterodera trifolii</name>
    <dbReference type="NCBI Taxonomy" id="157864"/>
    <lineage>
        <taxon>Eukaryota</taxon>
        <taxon>Metazoa</taxon>
        <taxon>Ecdysozoa</taxon>
        <taxon>Nematoda</taxon>
        <taxon>Chromadorea</taxon>
        <taxon>Rhabditida</taxon>
        <taxon>Tylenchina</taxon>
        <taxon>Tylenchomorpha</taxon>
        <taxon>Tylenchoidea</taxon>
        <taxon>Heteroderidae</taxon>
        <taxon>Heteroderinae</taxon>
        <taxon>Heterodera</taxon>
    </lineage>
</organism>
<dbReference type="Gene3D" id="3.40.50.150">
    <property type="entry name" value="Vaccinia Virus protein VP39"/>
    <property type="match status" value="1"/>
</dbReference>
<evidence type="ECO:0000313" key="1">
    <source>
        <dbReference type="EMBL" id="KAL3120612.1"/>
    </source>
</evidence>
<dbReference type="Proteomes" id="UP001620626">
    <property type="component" value="Unassembled WGS sequence"/>
</dbReference>
<sequence>MWRQKRLVRILVEKDELDRKLFSTEQICNWYSVDHCQLGGEARNRFLSLQMDEETNEFLSASLIISNSFCLQVYYSLFTSLLSVFLAKTSINGLLHRGRMFIFSHSHLKVFLAIPDDWSPIGRQLLDIGAGDGAVTAKFASFFASICVVEASKVMEWRLARRGFTVLPMDKWQRSGPYSLITALNLLDRHHVNVFESKHSFIYHRFSDPKKLLNSLRELAIEHNCPILLSVVLPIRQFVEFDDKIVSAGRKLPASDIPTKGTTFEAQVNSMIQNVLEPNGFEVIRWTKLPYLCEGDLSRAYYVLDDAVFLLNAMPYHTHGEPTILEYGVTQRNEL</sequence>
<dbReference type="SUPFAM" id="SSF53335">
    <property type="entry name" value="S-adenosyl-L-methionine-dependent methyltransferases"/>
    <property type="match status" value="1"/>
</dbReference>
<dbReference type="Pfam" id="PF05219">
    <property type="entry name" value="DREV"/>
    <property type="match status" value="1"/>
</dbReference>
<evidence type="ECO:0000313" key="2">
    <source>
        <dbReference type="Proteomes" id="UP001620626"/>
    </source>
</evidence>
<dbReference type="PANTHER" id="PTHR12890:SF0">
    <property type="entry name" value="PROTEIN-L-HISTIDINE N-PROS-METHYLTRANSFERASE"/>
    <property type="match status" value="1"/>
</dbReference>
<dbReference type="EMBL" id="JBICBT010000207">
    <property type="protein sequence ID" value="KAL3120612.1"/>
    <property type="molecule type" value="Genomic_DNA"/>
</dbReference>
<protein>
    <recommendedName>
        <fullName evidence="3">DREV methyltransferase</fullName>
    </recommendedName>
</protein>
<accession>A0ABD2M0H8</accession>
<dbReference type="InterPro" id="IPR007884">
    <property type="entry name" value="METL9"/>
</dbReference>
<reference evidence="1 2" key="1">
    <citation type="submission" date="2024-10" db="EMBL/GenBank/DDBJ databases">
        <authorList>
            <person name="Kim D."/>
        </authorList>
    </citation>
    <scope>NUCLEOTIDE SEQUENCE [LARGE SCALE GENOMIC DNA]</scope>
    <source>
        <strain evidence="1">BH-2024</strain>
    </source>
</reference>